<dbReference type="AlphaFoldDB" id="A0A117UUZ9"/>
<name>A0A117UUZ9_9SPHN</name>
<dbReference type="STRING" id="1117702.AQZ52_11815"/>
<evidence type="ECO:0008006" key="4">
    <source>
        <dbReference type="Google" id="ProtNLM"/>
    </source>
</evidence>
<keyword evidence="3" id="KW-1185">Reference proteome</keyword>
<evidence type="ECO:0000256" key="1">
    <source>
        <dbReference type="SAM" id="MobiDB-lite"/>
    </source>
</evidence>
<dbReference type="EMBL" id="LLZS01000007">
    <property type="protein sequence ID" value="KUR71333.1"/>
    <property type="molecule type" value="Genomic_DNA"/>
</dbReference>
<dbReference type="Gene3D" id="3.40.470.10">
    <property type="entry name" value="Uracil-DNA glycosylase-like domain"/>
    <property type="match status" value="1"/>
</dbReference>
<dbReference type="OrthoDB" id="5290748at2"/>
<gene>
    <name evidence="2" type="ORF">AQZ52_11815</name>
</gene>
<proteinExistence type="predicted"/>
<feature type="region of interest" description="Disordered" evidence="1">
    <location>
        <begin position="50"/>
        <end position="75"/>
    </location>
</feature>
<protein>
    <recommendedName>
        <fullName evidence="4">Uracil-DNA glycosylase-like domain-containing protein</fullName>
    </recommendedName>
</protein>
<dbReference type="Proteomes" id="UP000058012">
    <property type="component" value="Unassembled WGS sequence"/>
</dbReference>
<comment type="caution">
    <text evidence="2">The sequence shown here is derived from an EMBL/GenBank/DDBJ whole genome shotgun (WGS) entry which is preliminary data.</text>
</comment>
<reference evidence="2 3" key="1">
    <citation type="submission" date="2015-10" db="EMBL/GenBank/DDBJ databases">
        <title>Draft genome sequence of Novosphingobium fuchskuhlense DSM 25065 isolated from a surface water sample of the southwest basin of Lake Grosse Fuchskuhle.</title>
        <authorList>
            <person name="Ruckert C."/>
            <person name="Winkler A."/>
            <person name="Glaeser J."/>
            <person name="Grossart H.-P."/>
            <person name="Kalinowski J."/>
            <person name="Glaeser S."/>
        </authorList>
    </citation>
    <scope>NUCLEOTIDE SEQUENCE [LARGE SCALE GENOMIC DNA]</scope>
    <source>
        <strain evidence="2 3">FNE08-7</strain>
    </source>
</reference>
<dbReference type="SUPFAM" id="SSF52141">
    <property type="entry name" value="Uracil-DNA glycosylase-like"/>
    <property type="match status" value="1"/>
</dbReference>
<evidence type="ECO:0000313" key="2">
    <source>
        <dbReference type="EMBL" id="KUR71333.1"/>
    </source>
</evidence>
<evidence type="ECO:0000313" key="3">
    <source>
        <dbReference type="Proteomes" id="UP000058012"/>
    </source>
</evidence>
<dbReference type="RefSeq" id="WP_067910850.1">
    <property type="nucleotide sequence ID" value="NZ_KQ954245.1"/>
</dbReference>
<dbReference type="InterPro" id="IPR036895">
    <property type="entry name" value="Uracil-DNA_glycosylase-like_sf"/>
</dbReference>
<sequence length="264" mass="27843">MGQTGTNDRSLAAGLEAALAWWREAGVDLAFVDAPQDWLEAQTKPAAGKAPAVAALPPLPPKPPSISAQPAETAPIAADRSEWPETFENFAPWWLTEPTLAPRGAKRLPPVGPKSAPLMVLVPMPAEDDGDTLLSGRTGLLLDAMLTAMGLDPASIYRAAALPARIALPDWAGLGAAGLGAVLMRHVLLAAPQRLLVFGRNDISALLAHGPTQNAHDLRVFNHESGTVPAGFEYDLETLLAKPGWKAGVWQRWLDEAACAGTGR</sequence>
<organism evidence="2 3">
    <name type="scientific">Novosphingobium fuchskuhlense</name>
    <dbReference type="NCBI Taxonomy" id="1117702"/>
    <lineage>
        <taxon>Bacteria</taxon>
        <taxon>Pseudomonadati</taxon>
        <taxon>Pseudomonadota</taxon>
        <taxon>Alphaproteobacteria</taxon>
        <taxon>Sphingomonadales</taxon>
        <taxon>Sphingomonadaceae</taxon>
        <taxon>Novosphingobium</taxon>
    </lineage>
</organism>
<accession>A0A117UUZ9</accession>